<dbReference type="InterPro" id="IPR000276">
    <property type="entry name" value="GPCR_Rhodpsn"/>
</dbReference>
<keyword evidence="12" id="KW-1185">Reference proteome</keyword>
<feature type="domain" description="G-protein coupled receptors family 1 profile" evidence="11">
    <location>
        <begin position="46"/>
        <end position="331"/>
    </location>
</feature>
<evidence type="ECO:0000313" key="12">
    <source>
        <dbReference type="Proteomes" id="UP000008143"/>
    </source>
</evidence>
<keyword evidence="6 10" id="KW-0472">Membrane</keyword>
<evidence type="ECO:0000256" key="4">
    <source>
        <dbReference type="ARBA" id="ARBA00022989"/>
    </source>
</evidence>
<dbReference type="GO" id="GO:0030425">
    <property type="term" value="C:dendrite"/>
    <property type="evidence" value="ECO:0000318"/>
    <property type="project" value="GO_Central"/>
</dbReference>
<gene>
    <name evidence="13 14" type="primary">LOC116411748</name>
</gene>
<dbReference type="PRINTS" id="PR00237">
    <property type="entry name" value="GPCRRHODOPSN"/>
</dbReference>
<keyword evidence="3 9" id="KW-0812">Transmembrane</keyword>
<dbReference type="OMA" id="TLAFGWK"/>
<dbReference type="Proteomes" id="UP000008143">
    <property type="component" value="Chromosome 6"/>
</dbReference>
<evidence type="ECO:0000256" key="3">
    <source>
        <dbReference type="ARBA" id="ARBA00022692"/>
    </source>
</evidence>
<dbReference type="GO" id="GO:0007268">
    <property type="term" value="P:chemical synaptic transmission"/>
    <property type="evidence" value="ECO:0000318"/>
    <property type="project" value="GO_Central"/>
</dbReference>
<proteinExistence type="inferred from homology"/>
<feature type="transmembrane region" description="Helical" evidence="10">
    <location>
        <begin position="146"/>
        <end position="167"/>
    </location>
</feature>
<evidence type="ECO:0000313" key="14">
    <source>
        <dbReference type="Xenbase" id="XB-GENE-29097675"/>
    </source>
</evidence>
<dbReference type="GO" id="GO:0007197">
    <property type="term" value="P:adenylate cyclase-inhibiting G protein-coupled acetylcholine receptor signaling pathway"/>
    <property type="evidence" value="ECO:0000318"/>
    <property type="project" value="GO_Central"/>
</dbReference>
<dbReference type="AlphaFoldDB" id="A0A8J1JTT7"/>
<dbReference type="GO" id="GO:0007187">
    <property type="term" value="P:G protein-coupled receptor signaling pathway, coupled to cyclic nucleotide second messenger"/>
    <property type="evidence" value="ECO:0000318"/>
    <property type="project" value="GO_Central"/>
</dbReference>
<dbReference type="GO" id="GO:0005886">
    <property type="term" value="C:plasma membrane"/>
    <property type="evidence" value="ECO:0000318"/>
    <property type="project" value="GO_Central"/>
</dbReference>
<accession>A0A8J1JTT7</accession>
<keyword evidence="2" id="KW-1003">Cell membrane</keyword>
<evidence type="ECO:0000256" key="9">
    <source>
        <dbReference type="RuleBase" id="RU000688"/>
    </source>
</evidence>
<dbReference type="RefSeq" id="XP_031760450.1">
    <property type="nucleotide sequence ID" value="XM_031904590.1"/>
</dbReference>
<dbReference type="Gene3D" id="1.20.1070.10">
    <property type="entry name" value="Rhodopsin 7-helix transmembrane proteins"/>
    <property type="match status" value="1"/>
</dbReference>
<keyword evidence="4 10" id="KW-1133">Transmembrane helix</keyword>
<dbReference type="PANTHER" id="PTHR24247:SF269">
    <property type="entry name" value="MUSCARINIC ACETYLCHOLINE RECEPTOR"/>
    <property type="match status" value="1"/>
</dbReference>
<dbReference type="GO" id="GO:0030594">
    <property type="term" value="F:neurotransmitter receptor activity"/>
    <property type="evidence" value="ECO:0000318"/>
    <property type="project" value="GO_Central"/>
</dbReference>
<evidence type="ECO:0000256" key="2">
    <source>
        <dbReference type="ARBA" id="ARBA00022475"/>
    </source>
</evidence>
<evidence type="ECO:0000256" key="7">
    <source>
        <dbReference type="ARBA" id="ARBA00023170"/>
    </source>
</evidence>
<dbReference type="PROSITE" id="PS00237">
    <property type="entry name" value="G_PROTEIN_RECEP_F1_1"/>
    <property type="match status" value="1"/>
</dbReference>
<keyword evidence="5 9" id="KW-0297">G-protein coupled receptor</keyword>
<protein>
    <submittedName>
        <fullName evidence="13">Histamine H3 receptor-like</fullName>
    </submittedName>
</protein>
<dbReference type="PROSITE" id="PS50262">
    <property type="entry name" value="G_PROTEIN_RECEP_F1_2"/>
    <property type="match status" value="1"/>
</dbReference>
<dbReference type="GeneID" id="116411748"/>
<dbReference type="KEGG" id="xtr:116411748"/>
<feature type="transmembrane region" description="Helical" evidence="10">
    <location>
        <begin position="107"/>
        <end position="125"/>
    </location>
</feature>
<name>A0A8J1JTT7_XENTR</name>
<feature type="transmembrane region" description="Helical" evidence="10">
    <location>
        <begin position="67"/>
        <end position="87"/>
    </location>
</feature>
<comment type="subcellular location">
    <subcellularLocation>
        <location evidence="1">Cell membrane</location>
        <topology evidence="1">Multi-pass membrane protein</topology>
    </subcellularLocation>
</comment>
<evidence type="ECO:0000256" key="8">
    <source>
        <dbReference type="ARBA" id="ARBA00023224"/>
    </source>
</evidence>
<dbReference type="AGR" id="Xenbase:XB-GENE-29097675"/>
<reference evidence="13" key="1">
    <citation type="submission" date="2025-08" db="UniProtKB">
        <authorList>
            <consortium name="RefSeq"/>
        </authorList>
    </citation>
    <scope>IDENTIFICATION</scope>
    <source>
        <strain evidence="13">Nigerian</strain>
        <tissue evidence="13">Liver and blood</tissue>
    </source>
</reference>
<dbReference type="GO" id="GO:0045202">
    <property type="term" value="C:synapse"/>
    <property type="evidence" value="ECO:0000318"/>
    <property type="project" value="GO_Central"/>
</dbReference>
<evidence type="ECO:0000256" key="5">
    <source>
        <dbReference type="ARBA" id="ARBA00023040"/>
    </source>
</evidence>
<evidence type="ECO:0000256" key="10">
    <source>
        <dbReference type="SAM" id="Phobius"/>
    </source>
</evidence>
<sequence>MNSNNSTAEDFSLIGQNTGLEMQFSEGIVILVIVLTSCLISLTVLGNTFVILAFIVDKRLRNQSDFVLLNMAICDFLIGAFPSPVYVPYFLTGKWMSGRFLCKLWMTIDYTVCTASSFNIVLISYDRYLSVTKAVLYRSLRNKRSHTVVSIASVWIFSFLLYGPAILSWKNDVIDSNSSVTTCVPGFYDIWYFKFGTSCVEFAFPLISISFFNLSIYCSIKKRGRKKRQKSMLQNSKGKENDGNLHIISTNSVLFSAQLHVTENLGTEKRLTVSLRHCFPYRKPSSFTHNEATLQHRNISQVKLSRDEKIARSLSILVGAFVICWAPYTFLSSIRAACSGFGVKSYCSDFHSTAHARRLKKEADHFVTYTPEKTAQNSVYAMKRYSFQVFRDFSQDVKVKLKLVKLPSDMQNFYF</sequence>
<keyword evidence="8 9" id="KW-0807">Transducer</keyword>
<dbReference type="Pfam" id="PF00001">
    <property type="entry name" value="7tm_1"/>
    <property type="match status" value="1"/>
</dbReference>
<feature type="transmembrane region" description="Helical" evidence="10">
    <location>
        <begin position="28"/>
        <end position="55"/>
    </location>
</feature>
<evidence type="ECO:0000256" key="1">
    <source>
        <dbReference type="ARBA" id="ARBA00004651"/>
    </source>
</evidence>
<comment type="similarity">
    <text evidence="9">Belongs to the G-protein coupled receptor 1 family.</text>
</comment>
<dbReference type="SUPFAM" id="SSF81321">
    <property type="entry name" value="Family A G protein-coupled receptor-like"/>
    <property type="match status" value="1"/>
</dbReference>
<dbReference type="PANTHER" id="PTHR24247">
    <property type="entry name" value="5-HYDROXYTRYPTAMINE RECEPTOR"/>
    <property type="match status" value="1"/>
</dbReference>
<dbReference type="GO" id="GO:0004969">
    <property type="term" value="F:histamine receptor activity"/>
    <property type="evidence" value="ECO:0000318"/>
    <property type="project" value="GO_Central"/>
</dbReference>
<feature type="transmembrane region" description="Helical" evidence="10">
    <location>
        <begin position="310"/>
        <end position="328"/>
    </location>
</feature>
<dbReference type="InterPro" id="IPR017452">
    <property type="entry name" value="GPCR_Rhodpsn_7TM"/>
</dbReference>
<evidence type="ECO:0000256" key="6">
    <source>
        <dbReference type="ARBA" id="ARBA00023136"/>
    </source>
</evidence>
<feature type="transmembrane region" description="Helical" evidence="10">
    <location>
        <begin position="202"/>
        <end position="220"/>
    </location>
</feature>
<organism evidence="12 13">
    <name type="scientific">Xenopus tropicalis</name>
    <name type="common">Western clawed frog</name>
    <name type="synonym">Silurana tropicalis</name>
    <dbReference type="NCBI Taxonomy" id="8364"/>
    <lineage>
        <taxon>Eukaryota</taxon>
        <taxon>Metazoa</taxon>
        <taxon>Chordata</taxon>
        <taxon>Craniata</taxon>
        <taxon>Vertebrata</taxon>
        <taxon>Euteleostomi</taxon>
        <taxon>Amphibia</taxon>
        <taxon>Batrachia</taxon>
        <taxon>Anura</taxon>
        <taxon>Pipoidea</taxon>
        <taxon>Pipidae</taxon>
        <taxon>Xenopodinae</taxon>
        <taxon>Xenopus</taxon>
        <taxon>Silurana</taxon>
    </lineage>
</organism>
<evidence type="ECO:0000259" key="11">
    <source>
        <dbReference type="PROSITE" id="PS50262"/>
    </source>
</evidence>
<keyword evidence="7 9" id="KW-0675">Receptor</keyword>
<dbReference type="Xenbase" id="XB-GENE-29097675">
    <property type="gene designation" value="LOC116411748"/>
</dbReference>
<evidence type="ECO:0000313" key="13">
    <source>
        <dbReference type="RefSeq" id="XP_031760450.1"/>
    </source>
</evidence>
<dbReference type="OrthoDB" id="10071887at2759"/>